<dbReference type="EC" id="2.7.13.3" evidence="3"/>
<organism evidence="17 18">
    <name type="scientific">Paenibacillus eucommiae</name>
    <dbReference type="NCBI Taxonomy" id="1355755"/>
    <lineage>
        <taxon>Bacteria</taxon>
        <taxon>Bacillati</taxon>
        <taxon>Bacillota</taxon>
        <taxon>Bacilli</taxon>
        <taxon>Bacillales</taxon>
        <taxon>Paenibacillaceae</taxon>
        <taxon>Paenibacillus</taxon>
    </lineage>
</organism>
<evidence type="ECO:0000313" key="17">
    <source>
        <dbReference type="EMBL" id="MBP1991697.1"/>
    </source>
</evidence>
<keyword evidence="11 14" id="KW-1133">Transmembrane helix</keyword>
<feature type="transmembrane region" description="Helical" evidence="14">
    <location>
        <begin position="7"/>
        <end position="30"/>
    </location>
</feature>
<evidence type="ECO:0000256" key="9">
    <source>
        <dbReference type="ARBA" id="ARBA00022777"/>
    </source>
</evidence>
<dbReference type="Gene3D" id="6.10.340.10">
    <property type="match status" value="1"/>
</dbReference>
<evidence type="ECO:0000313" key="18">
    <source>
        <dbReference type="Proteomes" id="UP001519287"/>
    </source>
</evidence>
<keyword evidence="18" id="KW-1185">Reference proteome</keyword>
<comment type="subcellular location">
    <subcellularLocation>
        <location evidence="2">Cell membrane</location>
        <topology evidence="2">Multi-pass membrane protein</topology>
    </subcellularLocation>
</comment>
<evidence type="ECO:0000256" key="8">
    <source>
        <dbReference type="ARBA" id="ARBA00022741"/>
    </source>
</evidence>
<dbReference type="InterPro" id="IPR005467">
    <property type="entry name" value="His_kinase_dom"/>
</dbReference>
<evidence type="ECO:0000256" key="3">
    <source>
        <dbReference type="ARBA" id="ARBA00012438"/>
    </source>
</evidence>
<dbReference type="RefSeq" id="WP_209972437.1">
    <property type="nucleotide sequence ID" value="NZ_JAGGLB010000010.1"/>
</dbReference>
<evidence type="ECO:0000256" key="14">
    <source>
        <dbReference type="SAM" id="Phobius"/>
    </source>
</evidence>
<dbReference type="PROSITE" id="PS50885">
    <property type="entry name" value="HAMP"/>
    <property type="match status" value="1"/>
</dbReference>
<dbReference type="Gene3D" id="1.10.287.130">
    <property type="match status" value="1"/>
</dbReference>
<dbReference type="SMART" id="SM00388">
    <property type="entry name" value="HisKA"/>
    <property type="match status" value="1"/>
</dbReference>
<dbReference type="Pfam" id="PF00512">
    <property type="entry name" value="HisKA"/>
    <property type="match status" value="1"/>
</dbReference>
<keyword evidence="10" id="KW-0067">ATP-binding</keyword>
<evidence type="ECO:0000256" key="5">
    <source>
        <dbReference type="ARBA" id="ARBA00022553"/>
    </source>
</evidence>
<keyword evidence="6" id="KW-0808">Transferase</keyword>
<name>A0ABS4IVU7_9BACL</name>
<dbReference type="PRINTS" id="PR00344">
    <property type="entry name" value="BCTRLSENSOR"/>
</dbReference>
<evidence type="ECO:0000256" key="7">
    <source>
        <dbReference type="ARBA" id="ARBA00022692"/>
    </source>
</evidence>
<dbReference type="InterPro" id="IPR036890">
    <property type="entry name" value="HATPase_C_sf"/>
</dbReference>
<feature type="domain" description="Histidine kinase" evidence="15">
    <location>
        <begin position="252"/>
        <end position="476"/>
    </location>
</feature>
<proteinExistence type="predicted"/>
<accession>A0ABS4IVU7</accession>
<gene>
    <name evidence="17" type="ORF">J2Z66_003304</name>
</gene>
<dbReference type="Pfam" id="PF00672">
    <property type="entry name" value="HAMP"/>
    <property type="match status" value="1"/>
</dbReference>
<evidence type="ECO:0000256" key="11">
    <source>
        <dbReference type="ARBA" id="ARBA00022989"/>
    </source>
</evidence>
<dbReference type="SUPFAM" id="SSF47384">
    <property type="entry name" value="Homodimeric domain of signal transducing histidine kinase"/>
    <property type="match status" value="1"/>
</dbReference>
<evidence type="ECO:0000256" key="12">
    <source>
        <dbReference type="ARBA" id="ARBA00023012"/>
    </source>
</evidence>
<dbReference type="PROSITE" id="PS50109">
    <property type="entry name" value="HIS_KIN"/>
    <property type="match status" value="1"/>
</dbReference>
<dbReference type="SUPFAM" id="SSF55874">
    <property type="entry name" value="ATPase domain of HSP90 chaperone/DNA topoisomerase II/histidine kinase"/>
    <property type="match status" value="1"/>
</dbReference>
<feature type="domain" description="HAMP" evidence="16">
    <location>
        <begin position="183"/>
        <end position="237"/>
    </location>
</feature>
<keyword evidence="4" id="KW-1003">Cell membrane</keyword>
<evidence type="ECO:0000256" key="2">
    <source>
        <dbReference type="ARBA" id="ARBA00004651"/>
    </source>
</evidence>
<keyword evidence="9 17" id="KW-0418">Kinase</keyword>
<comment type="catalytic activity">
    <reaction evidence="1">
        <text>ATP + protein L-histidine = ADP + protein N-phospho-L-histidine.</text>
        <dbReference type="EC" id="2.7.13.3"/>
    </reaction>
</comment>
<keyword evidence="12" id="KW-0902">Two-component regulatory system</keyword>
<dbReference type="InterPro" id="IPR003661">
    <property type="entry name" value="HisK_dim/P_dom"/>
</dbReference>
<evidence type="ECO:0000256" key="10">
    <source>
        <dbReference type="ARBA" id="ARBA00022840"/>
    </source>
</evidence>
<evidence type="ECO:0000256" key="13">
    <source>
        <dbReference type="ARBA" id="ARBA00023136"/>
    </source>
</evidence>
<dbReference type="InterPro" id="IPR003594">
    <property type="entry name" value="HATPase_dom"/>
</dbReference>
<feature type="transmembrane region" description="Helical" evidence="14">
    <location>
        <begin position="161"/>
        <end position="181"/>
    </location>
</feature>
<keyword evidence="5" id="KW-0597">Phosphoprotein</keyword>
<dbReference type="InterPro" id="IPR003660">
    <property type="entry name" value="HAMP_dom"/>
</dbReference>
<dbReference type="InterPro" id="IPR004358">
    <property type="entry name" value="Sig_transdc_His_kin-like_C"/>
</dbReference>
<dbReference type="Gene3D" id="3.30.565.10">
    <property type="entry name" value="Histidine kinase-like ATPase, C-terminal domain"/>
    <property type="match status" value="1"/>
</dbReference>
<evidence type="ECO:0000259" key="15">
    <source>
        <dbReference type="PROSITE" id="PS50109"/>
    </source>
</evidence>
<dbReference type="CDD" id="cd00082">
    <property type="entry name" value="HisKA"/>
    <property type="match status" value="1"/>
</dbReference>
<keyword evidence="8" id="KW-0547">Nucleotide-binding</keyword>
<keyword evidence="7 14" id="KW-0812">Transmembrane</keyword>
<evidence type="ECO:0000256" key="6">
    <source>
        <dbReference type="ARBA" id="ARBA00022679"/>
    </source>
</evidence>
<dbReference type="Pfam" id="PF02518">
    <property type="entry name" value="HATPase_c"/>
    <property type="match status" value="1"/>
</dbReference>
<dbReference type="PANTHER" id="PTHR45528">
    <property type="entry name" value="SENSOR HISTIDINE KINASE CPXA"/>
    <property type="match status" value="1"/>
</dbReference>
<dbReference type="InterPro" id="IPR036097">
    <property type="entry name" value="HisK_dim/P_sf"/>
</dbReference>
<comment type="caution">
    <text evidence="17">The sequence shown here is derived from an EMBL/GenBank/DDBJ whole genome shotgun (WGS) entry which is preliminary data.</text>
</comment>
<dbReference type="SUPFAM" id="SSF158472">
    <property type="entry name" value="HAMP domain-like"/>
    <property type="match status" value="1"/>
</dbReference>
<evidence type="ECO:0000256" key="4">
    <source>
        <dbReference type="ARBA" id="ARBA00022475"/>
    </source>
</evidence>
<dbReference type="SMART" id="SM00387">
    <property type="entry name" value="HATPase_c"/>
    <property type="match status" value="1"/>
</dbReference>
<evidence type="ECO:0000256" key="1">
    <source>
        <dbReference type="ARBA" id="ARBA00000085"/>
    </source>
</evidence>
<dbReference type="Proteomes" id="UP001519287">
    <property type="component" value="Unassembled WGS sequence"/>
</dbReference>
<sequence>MTLKTKLSLMFSIILMATLIIFGTVLYTFLHNYIYNDIQKNIAYKVEAINKSISFKFTFSKKAWNLFINIDEYELLQEGMFIQITNFSNGLVTKSNNLKYFELPLERDKVNEKPFYDTVTLYDTAILVYTYPIVLNGEIVGTIQSGININQFENFFRVLRFSLYMLTLGVVLLAVILGMFFSKKFLSPIHMLIQKLDQIRGTGKLTERIYYKNPNDEIGQLTVAINSMLESIEGNYTKINNLYMTQQRFVADASHELRTPLTSISGNAQLLRKVWERATPEYIDTEMLRDSLESIDDIVEESDRMRKLVSDLLYLARSDSQMNIELEKVELLPIVESVIRKVDVLPKQIQWSTSSLDLLEDAYILGNRDYLQQLLFIFLENAFKFTLSGSVELSIERKEQMIGISIKDTGIGLANSEIPFIFDRFYRADNSRGQIEGTGLGLSIAKIIIDEHHASVDVTSYKGEGSIFTVWFDLVD</sequence>
<protein>
    <recommendedName>
        <fullName evidence="3">histidine kinase</fullName>
        <ecNumber evidence="3">2.7.13.3</ecNumber>
    </recommendedName>
</protein>
<dbReference type="EMBL" id="JAGGLB010000010">
    <property type="protein sequence ID" value="MBP1991697.1"/>
    <property type="molecule type" value="Genomic_DNA"/>
</dbReference>
<dbReference type="CDD" id="cd06225">
    <property type="entry name" value="HAMP"/>
    <property type="match status" value="1"/>
</dbReference>
<reference evidence="17 18" key="1">
    <citation type="submission" date="2021-03" db="EMBL/GenBank/DDBJ databases">
        <title>Genomic Encyclopedia of Type Strains, Phase IV (KMG-IV): sequencing the most valuable type-strain genomes for metagenomic binning, comparative biology and taxonomic classification.</title>
        <authorList>
            <person name="Goeker M."/>
        </authorList>
    </citation>
    <scope>NUCLEOTIDE SEQUENCE [LARGE SCALE GENOMIC DNA]</scope>
    <source>
        <strain evidence="17 18">DSM 26048</strain>
    </source>
</reference>
<dbReference type="GO" id="GO:0016301">
    <property type="term" value="F:kinase activity"/>
    <property type="evidence" value="ECO:0007669"/>
    <property type="project" value="UniProtKB-KW"/>
</dbReference>
<dbReference type="PANTHER" id="PTHR45528:SF1">
    <property type="entry name" value="SENSOR HISTIDINE KINASE CPXA"/>
    <property type="match status" value="1"/>
</dbReference>
<evidence type="ECO:0000259" key="16">
    <source>
        <dbReference type="PROSITE" id="PS50885"/>
    </source>
</evidence>
<keyword evidence="13 14" id="KW-0472">Membrane</keyword>
<dbReference type="InterPro" id="IPR050398">
    <property type="entry name" value="HssS/ArlS-like"/>
</dbReference>
<dbReference type="SMART" id="SM00304">
    <property type="entry name" value="HAMP"/>
    <property type="match status" value="1"/>
</dbReference>